<dbReference type="EMBL" id="HG996466">
    <property type="protein sequence ID" value="CAG1858660.1"/>
    <property type="molecule type" value="Genomic_DNA"/>
</dbReference>
<proteinExistence type="predicted"/>
<reference evidence="3" key="2">
    <citation type="submission" date="2021-05" db="UniProtKB">
        <authorList>
            <consortium name="EnsemblPlants"/>
        </authorList>
    </citation>
    <scope>IDENTIFICATION</scope>
    <source>
        <strain evidence="3">subsp. malaccensis</strain>
    </source>
</reference>
<keyword evidence="1" id="KW-1133">Transmembrane helix</keyword>
<organism evidence="3 4">
    <name type="scientific">Musa acuminata subsp. malaccensis</name>
    <name type="common">Wild banana</name>
    <name type="synonym">Musa malaccensis</name>
    <dbReference type="NCBI Taxonomy" id="214687"/>
    <lineage>
        <taxon>Eukaryota</taxon>
        <taxon>Viridiplantae</taxon>
        <taxon>Streptophyta</taxon>
        <taxon>Embryophyta</taxon>
        <taxon>Tracheophyta</taxon>
        <taxon>Spermatophyta</taxon>
        <taxon>Magnoliopsida</taxon>
        <taxon>Liliopsida</taxon>
        <taxon>Zingiberales</taxon>
        <taxon>Musaceae</taxon>
        <taxon>Musa</taxon>
    </lineage>
</organism>
<protein>
    <submittedName>
        <fullName evidence="2">(wild Malaysian banana) hypothetical protein</fullName>
    </submittedName>
</protein>
<keyword evidence="1" id="KW-0812">Transmembrane</keyword>
<dbReference type="InParanoid" id="A0A804HQP6"/>
<gene>
    <name evidence="2" type="ORF">GSMUA_289550.1</name>
</gene>
<dbReference type="AlphaFoldDB" id="A0A804HQP6"/>
<evidence type="ECO:0000313" key="3">
    <source>
        <dbReference type="EnsemblPlants" id="Ma01_p05690.1"/>
    </source>
</evidence>
<feature type="transmembrane region" description="Helical" evidence="1">
    <location>
        <begin position="27"/>
        <end position="46"/>
    </location>
</feature>
<name>A0A804HQP6_MUSAM</name>
<keyword evidence="4" id="KW-1185">Reference proteome</keyword>
<evidence type="ECO:0000256" key="1">
    <source>
        <dbReference type="SAM" id="Phobius"/>
    </source>
</evidence>
<accession>A0A804HQP6</accession>
<evidence type="ECO:0000313" key="4">
    <source>
        <dbReference type="Proteomes" id="UP000012960"/>
    </source>
</evidence>
<keyword evidence="1" id="KW-0472">Membrane</keyword>
<dbReference type="EnsemblPlants" id="Ma01_t05690.1">
    <property type="protein sequence ID" value="Ma01_p05690.1"/>
    <property type="gene ID" value="Ma01_g05690"/>
</dbReference>
<reference evidence="2" key="1">
    <citation type="submission" date="2021-03" db="EMBL/GenBank/DDBJ databases">
        <authorList>
            <consortium name="Genoscope - CEA"/>
            <person name="William W."/>
        </authorList>
    </citation>
    <scope>NUCLEOTIDE SEQUENCE</scope>
    <source>
        <strain evidence="2">Doubled-haploid Pahang</strain>
    </source>
</reference>
<sequence length="158" mass="16175">MDVIGIEKAVSSRLGCSGGLAGGGWRTLVLLVVAIVTSAAALFASFTSSTGRVSIWFSVPFPVLSSYGDVGSNSSTSWPTLPLSHAPPPLARPLLPLGPSSSPVAAAPPSPSPTASFVASEVLLPTFLRGLNVYVENNSLISCRYTADAAFLCTFSSS</sequence>
<dbReference type="Proteomes" id="UP000012960">
    <property type="component" value="Unplaced"/>
</dbReference>
<evidence type="ECO:0000313" key="2">
    <source>
        <dbReference type="EMBL" id="CAG1858660.1"/>
    </source>
</evidence>
<dbReference type="Gramene" id="Ma01_t05690.1">
    <property type="protein sequence ID" value="Ma01_p05690.1"/>
    <property type="gene ID" value="Ma01_g05690"/>
</dbReference>